<feature type="domain" description="DUF7866" evidence="2">
    <location>
        <begin position="53"/>
        <end position="114"/>
    </location>
</feature>
<dbReference type="PANTHER" id="PTHR33786">
    <property type="entry name" value="UBIQUITIN CARBOXYL-TERMINAL HYDROLASE"/>
    <property type="match status" value="1"/>
</dbReference>
<reference evidence="3 4" key="1">
    <citation type="journal article" date="2010" name="Nature">
        <title>Genome sequencing and analysis of the model grass Brachypodium distachyon.</title>
        <authorList>
            <consortium name="International Brachypodium Initiative"/>
        </authorList>
    </citation>
    <scope>NUCLEOTIDE SEQUENCE [LARGE SCALE GENOMIC DNA]</scope>
    <source>
        <strain evidence="3 4">Bd21</strain>
    </source>
</reference>
<protein>
    <recommendedName>
        <fullName evidence="2">DUF7866 domain-containing protein</fullName>
    </recommendedName>
</protein>
<dbReference type="EMBL" id="CM000883">
    <property type="protein sequence ID" value="KQJ92244.1"/>
    <property type="molecule type" value="Genomic_DNA"/>
</dbReference>
<dbReference type="OMA" id="CSECRCC"/>
<dbReference type="eggNOG" id="ENOG502S9AF">
    <property type="taxonomic scope" value="Eukaryota"/>
</dbReference>
<dbReference type="EnsemblPlants" id="KQJ92244">
    <property type="protein sequence ID" value="KQJ92244"/>
    <property type="gene ID" value="BRADI_4g42450v3"/>
</dbReference>
<gene>
    <name evidence="3" type="ORF">BRADI_4g42450v3</name>
</gene>
<dbReference type="HOGENOM" id="CLU_131784_0_0_1"/>
<reference evidence="3" key="2">
    <citation type="submission" date="2017-06" db="EMBL/GenBank/DDBJ databases">
        <title>WGS assembly of Brachypodium distachyon.</title>
        <authorList>
            <consortium name="The International Brachypodium Initiative"/>
            <person name="Lucas S."/>
            <person name="Harmon-Smith M."/>
            <person name="Lail K."/>
            <person name="Tice H."/>
            <person name="Grimwood J."/>
            <person name="Bruce D."/>
            <person name="Barry K."/>
            <person name="Shu S."/>
            <person name="Lindquist E."/>
            <person name="Wang M."/>
            <person name="Pitluck S."/>
            <person name="Vogel J.P."/>
            <person name="Garvin D.F."/>
            <person name="Mockler T.C."/>
            <person name="Schmutz J."/>
            <person name="Rokhsar D."/>
            <person name="Bevan M.W."/>
        </authorList>
    </citation>
    <scope>NUCLEOTIDE SEQUENCE</scope>
    <source>
        <strain evidence="3">Bd21</strain>
    </source>
</reference>
<dbReference type="STRING" id="15368.I1IUB7"/>
<dbReference type="Gramene" id="KQJ92244">
    <property type="protein sequence ID" value="KQJ92244"/>
    <property type="gene ID" value="BRADI_4g42450v3"/>
</dbReference>
<sequence length="132" mass="13834">MAFVHLAGLALLLLLQVAAQGGAMATDVSGEYVPVPRVAYRNLSSSLMAGSTPFETCKDCKCCQPPAPGVSSNKFNTTGQTCVNTKCCYKINCNLPGKPFGTCAFTPIKCGCSSDNDCPAKQSSSLKLQELT</sequence>
<keyword evidence="5" id="KW-1185">Reference proteome</keyword>
<name>I1IUB7_BRADI</name>
<dbReference type="OrthoDB" id="768311at2759"/>
<dbReference type="Pfam" id="PF25268">
    <property type="entry name" value="DUF7866"/>
    <property type="match status" value="1"/>
</dbReference>
<evidence type="ECO:0000313" key="4">
    <source>
        <dbReference type="EnsemblPlants" id="KQJ92244"/>
    </source>
</evidence>
<evidence type="ECO:0000259" key="2">
    <source>
        <dbReference type="Pfam" id="PF25268"/>
    </source>
</evidence>
<evidence type="ECO:0000313" key="3">
    <source>
        <dbReference type="EMBL" id="KQJ92244.1"/>
    </source>
</evidence>
<keyword evidence="1" id="KW-0732">Signal</keyword>
<evidence type="ECO:0000256" key="1">
    <source>
        <dbReference type="SAM" id="SignalP"/>
    </source>
</evidence>
<dbReference type="Proteomes" id="UP000008810">
    <property type="component" value="Chromosome 4"/>
</dbReference>
<accession>I1IUB7</accession>
<feature type="signal peptide" evidence="1">
    <location>
        <begin position="1"/>
        <end position="25"/>
    </location>
</feature>
<evidence type="ECO:0000313" key="5">
    <source>
        <dbReference type="Proteomes" id="UP000008810"/>
    </source>
</evidence>
<dbReference type="InParanoid" id="I1IUB7"/>
<dbReference type="PANTHER" id="PTHR33786:SF14">
    <property type="entry name" value="BOWMAN-BIRK SERINE PROTEASE INHIBITORS FAMILY DOMAIN-CONTAINING PROTEIN"/>
    <property type="match status" value="1"/>
</dbReference>
<organism evidence="3">
    <name type="scientific">Brachypodium distachyon</name>
    <name type="common">Purple false brome</name>
    <name type="synonym">Trachynia distachya</name>
    <dbReference type="NCBI Taxonomy" id="15368"/>
    <lineage>
        <taxon>Eukaryota</taxon>
        <taxon>Viridiplantae</taxon>
        <taxon>Streptophyta</taxon>
        <taxon>Embryophyta</taxon>
        <taxon>Tracheophyta</taxon>
        <taxon>Spermatophyta</taxon>
        <taxon>Magnoliopsida</taxon>
        <taxon>Liliopsida</taxon>
        <taxon>Poales</taxon>
        <taxon>Poaceae</taxon>
        <taxon>BOP clade</taxon>
        <taxon>Pooideae</taxon>
        <taxon>Stipodae</taxon>
        <taxon>Brachypodieae</taxon>
        <taxon>Brachypodium</taxon>
    </lineage>
</organism>
<proteinExistence type="predicted"/>
<dbReference type="InterPro" id="IPR057188">
    <property type="entry name" value="DUF7866"/>
</dbReference>
<feature type="chain" id="PRO_5014095500" description="DUF7866 domain-containing protein" evidence="1">
    <location>
        <begin position="26"/>
        <end position="132"/>
    </location>
</feature>
<reference evidence="4" key="3">
    <citation type="submission" date="2018-08" db="UniProtKB">
        <authorList>
            <consortium name="EnsemblPlants"/>
        </authorList>
    </citation>
    <scope>IDENTIFICATION</scope>
    <source>
        <strain evidence="4">cv. Bd21</strain>
    </source>
</reference>
<dbReference type="AlphaFoldDB" id="I1IUB7"/>